<dbReference type="InterPro" id="IPR045155">
    <property type="entry name" value="Beta-lactam_cat"/>
</dbReference>
<accession>A0A161S1I8</accession>
<comment type="similarity">
    <text evidence="2">Belongs to the class-A beta-lactamase family.</text>
</comment>
<gene>
    <name evidence="5" type="ORF">AV926_13665</name>
</gene>
<evidence type="ECO:0000313" key="5">
    <source>
        <dbReference type="EMBL" id="KZE78084.1"/>
    </source>
</evidence>
<proteinExistence type="inferred from homology"/>
<dbReference type="OrthoDB" id="9772863at2"/>
<evidence type="ECO:0000256" key="3">
    <source>
        <dbReference type="ARBA" id="ARBA00012865"/>
    </source>
</evidence>
<dbReference type="EC" id="3.5.2.6" evidence="3"/>
<dbReference type="Gene3D" id="3.40.710.10">
    <property type="entry name" value="DD-peptidase/beta-lactamase superfamily"/>
    <property type="match status" value="1"/>
</dbReference>
<dbReference type="PANTHER" id="PTHR35333:SF3">
    <property type="entry name" value="BETA-LACTAMASE-TYPE TRANSPEPTIDASE FOLD CONTAINING PROTEIN"/>
    <property type="match status" value="1"/>
</dbReference>
<dbReference type="GO" id="GO:0046677">
    <property type="term" value="P:response to antibiotic"/>
    <property type="evidence" value="ECO:0007669"/>
    <property type="project" value="InterPro"/>
</dbReference>
<sequence>MKPFFLTLFSLISTISFSQHQELNNKIKGVISNKNATVGVAIIYDAKDTLTVNNDHKYPTMSVYKFFQALNILDYMDKHNISLDTEIYIKKEDLKEGTYSPLRDKSPKGEFNMSLRELIQYTASHSDNNISNLFFRSFIGPKMTDLYFRSLGIQNFEIVSSEETMSLDFNNQYQNWITPLEATRILEMFRKEELLSPDYNNFLRQAMIDTKSGQDKVKALLPKNTVVVHKTGMSLRNKEGLRAADNDLAIVYLPNGKQFSIAVFIMNSKESDKTNASIIAEIAKLAYDYFNKK</sequence>
<dbReference type="Pfam" id="PF13354">
    <property type="entry name" value="Beta-lactamase2"/>
    <property type="match status" value="1"/>
</dbReference>
<dbReference type="RefSeq" id="WP_038987655.1">
    <property type="nucleotide sequence ID" value="NZ_JWJO01000056.1"/>
</dbReference>
<feature type="domain" description="Beta-lactamase class A catalytic" evidence="4">
    <location>
        <begin position="47"/>
        <end position="264"/>
    </location>
</feature>
<dbReference type="NCBIfam" id="NF012099">
    <property type="entry name" value="SubclassA2"/>
    <property type="match status" value="1"/>
</dbReference>
<evidence type="ECO:0000256" key="2">
    <source>
        <dbReference type="ARBA" id="ARBA00009009"/>
    </source>
</evidence>
<protein>
    <recommendedName>
        <fullName evidence="3">beta-lactamase</fullName>
        <ecNumber evidence="3">3.5.2.6</ecNumber>
    </recommendedName>
</protein>
<evidence type="ECO:0000259" key="4">
    <source>
        <dbReference type="Pfam" id="PF13354"/>
    </source>
</evidence>
<dbReference type="GO" id="GO:0008800">
    <property type="term" value="F:beta-lactamase activity"/>
    <property type="evidence" value="ECO:0007669"/>
    <property type="project" value="UniProtKB-EC"/>
</dbReference>
<dbReference type="NCBIfam" id="NF033103">
    <property type="entry name" value="bla_class_A"/>
    <property type="match status" value="1"/>
</dbReference>
<dbReference type="SUPFAM" id="SSF56601">
    <property type="entry name" value="beta-lactamase/transpeptidase-like"/>
    <property type="match status" value="1"/>
</dbReference>
<comment type="catalytic activity">
    <reaction evidence="1">
        <text>a beta-lactam + H2O = a substituted beta-amino acid</text>
        <dbReference type="Rhea" id="RHEA:20401"/>
        <dbReference type="ChEBI" id="CHEBI:15377"/>
        <dbReference type="ChEBI" id="CHEBI:35627"/>
        <dbReference type="ChEBI" id="CHEBI:140347"/>
        <dbReference type="EC" id="3.5.2.6"/>
    </reaction>
</comment>
<organism evidence="5 6">
    <name type="scientific">Myroides marinus</name>
    <dbReference type="NCBI Taxonomy" id="703342"/>
    <lineage>
        <taxon>Bacteria</taxon>
        <taxon>Pseudomonadati</taxon>
        <taxon>Bacteroidota</taxon>
        <taxon>Flavobacteriia</taxon>
        <taxon>Flavobacteriales</taxon>
        <taxon>Flavobacteriaceae</taxon>
        <taxon>Myroides</taxon>
    </lineage>
</organism>
<name>A0A161S1I8_9FLAO</name>
<dbReference type="AlphaFoldDB" id="A0A161S1I8"/>
<reference evidence="5 6" key="1">
    <citation type="submission" date="2016-01" db="EMBL/GenBank/DDBJ databases">
        <title>Whole genome sequencing of Myroides marinus L41.</title>
        <authorList>
            <person name="Hong K.W."/>
        </authorList>
    </citation>
    <scope>NUCLEOTIDE SEQUENCE [LARGE SCALE GENOMIC DNA]</scope>
    <source>
        <strain evidence="5 6">L41</strain>
    </source>
</reference>
<dbReference type="GO" id="GO:0030655">
    <property type="term" value="P:beta-lactam antibiotic catabolic process"/>
    <property type="evidence" value="ECO:0007669"/>
    <property type="project" value="InterPro"/>
</dbReference>
<evidence type="ECO:0000256" key="1">
    <source>
        <dbReference type="ARBA" id="ARBA00001526"/>
    </source>
</evidence>
<comment type="caution">
    <text evidence="5">The sequence shown here is derived from an EMBL/GenBank/DDBJ whole genome shotgun (WGS) entry which is preliminary data.</text>
</comment>
<dbReference type="Proteomes" id="UP000076630">
    <property type="component" value="Unassembled WGS sequence"/>
</dbReference>
<dbReference type="PANTHER" id="PTHR35333">
    <property type="entry name" value="BETA-LACTAMASE"/>
    <property type="match status" value="1"/>
</dbReference>
<keyword evidence="6" id="KW-1185">Reference proteome</keyword>
<dbReference type="InterPro" id="IPR000871">
    <property type="entry name" value="Beta-lactam_class-A"/>
</dbReference>
<dbReference type="EMBL" id="LQNU01000066">
    <property type="protein sequence ID" value="KZE78084.1"/>
    <property type="molecule type" value="Genomic_DNA"/>
</dbReference>
<evidence type="ECO:0000313" key="6">
    <source>
        <dbReference type="Proteomes" id="UP000076630"/>
    </source>
</evidence>
<dbReference type="InterPro" id="IPR012338">
    <property type="entry name" value="Beta-lactam/transpept-like"/>
</dbReference>